<accession>A0A8H2LFZ7</accession>
<keyword evidence="2" id="KW-1185">Reference proteome</keyword>
<evidence type="ECO:0000313" key="1">
    <source>
        <dbReference type="EMBL" id="TYB76626.1"/>
    </source>
</evidence>
<organism evidence="1 2">
    <name type="scientific">Bizionia saleffrena</name>
    <dbReference type="NCBI Taxonomy" id="291189"/>
    <lineage>
        <taxon>Bacteria</taxon>
        <taxon>Pseudomonadati</taxon>
        <taxon>Bacteroidota</taxon>
        <taxon>Flavobacteriia</taxon>
        <taxon>Flavobacteriales</taxon>
        <taxon>Flavobacteriaceae</taxon>
        <taxon>Bizionia</taxon>
    </lineage>
</organism>
<reference evidence="1 2" key="1">
    <citation type="submission" date="2019-08" db="EMBL/GenBank/DDBJ databases">
        <title>Genomes of Antarctic Bizionia species.</title>
        <authorList>
            <person name="Bowman J.P."/>
        </authorList>
    </citation>
    <scope>NUCLEOTIDE SEQUENCE [LARGE SCALE GENOMIC DNA]</scope>
    <source>
        <strain evidence="1 2">HFD</strain>
    </source>
</reference>
<dbReference type="Proteomes" id="UP000323324">
    <property type="component" value="Unassembled WGS sequence"/>
</dbReference>
<sequence length="142" mass="16279">MISIPKHKQLILFDGVCNLCNTSIQYVIRHDKKNTFLFAALQSDVGREMITKFNIDPLKTDSILLYSPVKGMYTKSTAALRIAKHLGFPVNVLPVFLIFPTCIRNMVYDFVAKNRYKWYGKKEQCMIPSPELQSKFIGKTNA</sequence>
<dbReference type="EMBL" id="VSKM01000004">
    <property type="protein sequence ID" value="TYB76626.1"/>
    <property type="molecule type" value="Genomic_DNA"/>
</dbReference>
<dbReference type="Pfam" id="PF04134">
    <property type="entry name" value="DCC1-like"/>
    <property type="match status" value="1"/>
</dbReference>
<dbReference type="RefSeq" id="WP_148368863.1">
    <property type="nucleotide sequence ID" value="NZ_VSKM01000004.1"/>
</dbReference>
<dbReference type="GO" id="GO:0015035">
    <property type="term" value="F:protein-disulfide reductase activity"/>
    <property type="evidence" value="ECO:0007669"/>
    <property type="project" value="InterPro"/>
</dbReference>
<dbReference type="AlphaFoldDB" id="A0A8H2LFZ7"/>
<protein>
    <submittedName>
        <fullName evidence="1">DUF393 domain-containing protein</fullName>
    </submittedName>
</protein>
<evidence type="ECO:0000313" key="2">
    <source>
        <dbReference type="Proteomes" id="UP000323324"/>
    </source>
</evidence>
<comment type="caution">
    <text evidence="1">The sequence shown here is derived from an EMBL/GenBank/DDBJ whole genome shotgun (WGS) entry which is preliminary data.</text>
</comment>
<gene>
    <name evidence="1" type="ORF">ES676_04590</name>
</gene>
<dbReference type="InterPro" id="IPR052927">
    <property type="entry name" value="DCC_oxidoreductase"/>
</dbReference>
<proteinExistence type="predicted"/>
<dbReference type="PANTHER" id="PTHR33639">
    <property type="entry name" value="THIOL-DISULFIDE OXIDOREDUCTASE DCC"/>
    <property type="match status" value="1"/>
</dbReference>
<name>A0A8H2LFZ7_9FLAO</name>
<dbReference type="PANTHER" id="PTHR33639:SF2">
    <property type="entry name" value="DUF393 DOMAIN-CONTAINING PROTEIN"/>
    <property type="match status" value="1"/>
</dbReference>
<dbReference type="InterPro" id="IPR007263">
    <property type="entry name" value="DCC1-like"/>
</dbReference>